<evidence type="ECO:0000313" key="1">
    <source>
        <dbReference type="EMBL" id="EJW70076.1"/>
    </source>
</evidence>
<dbReference type="AlphaFoldDB" id="J9DKU7"/>
<feature type="non-terminal residue" evidence="1">
    <location>
        <position position="80"/>
    </location>
</feature>
<comment type="caution">
    <text evidence="1">The sequence shown here is derived from an EMBL/GenBank/DDBJ whole genome shotgun (WGS) entry which is preliminary data.</text>
</comment>
<name>J9DKU7_WUCBA</name>
<gene>
    <name evidence="1" type="ORF">WUBG_19019</name>
</gene>
<organism evidence="1 2">
    <name type="scientific">Wuchereria bancrofti</name>
    <dbReference type="NCBI Taxonomy" id="6293"/>
    <lineage>
        <taxon>Eukaryota</taxon>
        <taxon>Metazoa</taxon>
        <taxon>Ecdysozoa</taxon>
        <taxon>Nematoda</taxon>
        <taxon>Chromadorea</taxon>
        <taxon>Rhabditida</taxon>
        <taxon>Spirurina</taxon>
        <taxon>Spiruromorpha</taxon>
        <taxon>Filarioidea</taxon>
        <taxon>Onchocercidae</taxon>
        <taxon>Wuchereria</taxon>
    </lineage>
</organism>
<evidence type="ECO:0000313" key="2">
    <source>
        <dbReference type="Proteomes" id="UP000004810"/>
    </source>
</evidence>
<dbReference type="EMBL" id="ADBV01023667">
    <property type="protein sequence ID" value="EJW70076.1"/>
    <property type="molecule type" value="Genomic_DNA"/>
</dbReference>
<accession>J9DKU7</accession>
<dbReference type="Proteomes" id="UP000004810">
    <property type="component" value="Unassembled WGS sequence"/>
</dbReference>
<proteinExistence type="predicted"/>
<sequence>MDSYDAHALLSRRLYGHVKHEVERYRPLDMKLSIRFQDVHGHCLIHTIKTTGENPDICPTMKINIMVVEIVRKIRDLQFQ</sequence>
<protein>
    <submittedName>
        <fullName evidence="1">Uncharacterized protein</fullName>
    </submittedName>
</protein>
<reference evidence="2" key="1">
    <citation type="submission" date="2012-08" db="EMBL/GenBank/DDBJ databases">
        <title>The Genome Sequence of Wuchereria bancrofti.</title>
        <authorList>
            <person name="Nutman T.B."/>
            <person name="Fink D.L."/>
            <person name="Russ C."/>
            <person name="Young S."/>
            <person name="Zeng Q."/>
            <person name="Koehrsen M."/>
            <person name="Alvarado L."/>
            <person name="Berlin A."/>
            <person name="Chapman S.B."/>
            <person name="Chen Z."/>
            <person name="Freedman E."/>
            <person name="Gellesch M."/>
            <person name="Goldberg J."/>
            <person name="Griggs A."/>
            <person name="Gujja S."/>
            <person name="Heilman E.R."/>
            <person name="Heiman D."/>
            <person name="Hepburn T."/>
            <person name="Howarth C."/>
            <person name="Jen D."/>
            <person name="Larson L."/>
            <person name="Lewis B."/>
            <person name="Mehta T."/>
            <person name="Park D."/>
            <person name="Pearson M."/>
            <person name="Roberts A."/>
            <person name="Saif S."/>
            <person name="Shea T."/>
            <person name="Shenoy N."/>
            <person name="Sisk P."/>
            <person name="Stolte C."/>
            <person name="Sykes S."/>
            <person name="Walk T."/>
            <person name="White J."/>
            <person name="Yandava C."/>
            <person name="Haas B."/>
            <person name="Henn M.R."/>
            <person name="Nusbaum C."/>
            <person name="Birren B."/>
        </authorList>
    </citation>
    <scope>NUCLEOTIDE SEQUENCE [LARGE SCALE GENOMIC DNA]</scope>
    <source>
        <strain evidence="2">NA</strain>
    </source>
</reference>